<dbReference type="AlphaFoldDB" id="Q2SQE8"/>
<dbReference type="eggNOG" id="COG1879">
    <property type="taxonomic scope" value="Bacteria"/>
</dbReference>
<feature type="chain" id="PRO_5004215828" evidence="4">
    <location>
        <begin position="36"/>
        <end position="387"/>
    </location>
</feature>
<dbReference type="GO" id="GO:0030246">
    <property type="term" value="F:carbohydrate binding"/>
    <property type="evidence" value="ECO:0007669"/>
    <property type="project" value="UniProtKB-ARBA"/>
</dbReference>
<reference evidence="6 7" key="1">
    <citation type="journal article" date="2005" name="Nucleic Acids Res.">
        <title>Genomic blueprint of Hahella chejuensis, a marine microbe producing an algicidal agent.</title>
        <authorList>
            <person name="Jeong H."/>
            <person name="Yim J.H."/>
            <person name="Lee C."/>
            <person name="Choi S.-H."/>
            <person name="Park Y.K."/>
            <person name="Yoon S.H."/>
            <person name="Hur C.-G."/>
            <person name="Kang H.-Y."/>
            <person name="Kim D."/>
            <person name="Lee H.H."/>
            <person name="Park K.H."/>
            <person name="Park S.-H."/>
            <person name="Park H.-S."/>
            <person name="Lee H.K."/>
            <person name="Oh T.K."/>
            <person name="Kim J.F."/>
        </authorList>
    </citation>
    <scope>NUCLEOTIDE SEQUENCE [LARGE SCALE GENOMIC DNA]</scope>
    <source>
        <strain evidence="6 7">KCTC 2396</strain>
    </source>
</reference>
<sequence length="387" mass="43667">MNSNLVRPETMLLKLSCRGAIWLLFWLLASPLTHAAPAPSMTPAMHVVFFNPQSSDDTFWSEVIRFARAAAEDLNIRLDIFSANHDRLLMRQQIKHILASDPPDFIMYKNFKGNAPELLALAEEAKVRSFVFNSGLNVEQERRYGHPRERFKQWIGQMLPNDENAGYALANMLFASASSRELLRGGQVLPILAIGGTPTDNAAIEREMGLHRSLSERPEVELQQLVSARWDEELAYKQAVGLLKRYPRTRVIWAANDSIAVGSLRGAQSLGYKPGENLLIAGIDWSPSALEYIKEGKLAGSYGGHFMQGAWSLVLMYDYHLGRDFADDLGVSIHSNMGLLTPDNVDKYLQFIVGVNWSDIDFTRFSKVLNPQLKQYDFSLERLLQQH</sequence>
<dbReference type="GO" id="GO:0055085">
    <property type="term" value="P:transmembrane transport"/>
    <property type="evidence" value="ECO:0007669"/>
    <property type="project" value="UniProtKB-ARBA"/>
</dbReference>
<evidence type="ECO:0000256" key="1">
    <source>
        <dbReference type="ARBA" id="ARBA00004196"/>
    </source>
</evidence>
<dbReference type="InterPro" id="IPR025997">
    <property type="entry name" value="SBP_2_dom"/>
</dbReference>
<evidence type="ECO:0000259" key="5">
    <source>
        <dbReference type="Pfam" id="PF13407"/>
    </source>
</evidence>
<dbReference type="InterPro" id="IPR028082">
    <property type="entry name" value="Peripla_BP_I"/>
</dbReference>
<dbReference type="PANTHER" id="PTHR46847">
    <property type="entry name" value="D-ALLOSE-BINDING PERIPLASMIC PROTEIN-RELATED"/>
    <property type="match status" value="1"/>
</dbReference>
<evidence type="ECO:0000256" key="4">
    <source>
        <dbReference type="SAM" id="SignalP"/>
    </source>
</evidence>
<dbReference type="Gene3D" id="3.40.50.2300">
    <property type="match status" value="2"/>
</dbReference>
<dbReference type="STRING" id="349521.HCH_00210"/>
<accession>Q2SQE8</accession>
<dbReference type="Proteomes" id="UP000000238">
    <property type="component" value="Chromosome"/>
</dbReference>
<comment type="similarity">
    <text evidence="2">Belongs to the bacterial solute-binding protein 2 family.</text>
</comment>
<dbReference type="PANTHER" id="PTHR46847:SF2">
    <property type="entry name" value="ABC TRANSPORTER SUGAR-BINDING PROTEIN"/>
    <property type="match status" value="1"/>
</dbReference>
<feature type="signal peptide" evidence="4">
    <location>
        <begin position="1"/>
        <end position="35"/>
    </location>
</feature>
<keyword evidence="7" id="KW-1185">Reference proteome</keyword>
<feature type="domain" description="Periplasmic binding protein" evidence="5">
    <location>
        <begin position="47"/>
        <end position="319"/>
    </location>
</feature>
<organism evidence="6 7">
    <name type="scientific">Hahella chejuensis (strain KCTC 2396)</name>
    <dbReference type="NCBI Taxonomy" id="349521"/>
    <lineage>
        <taxon>Bacteria</taxon>
        <taxon>Pseudomonadati</taxon>
        <taxon>Pseudomonadota</taxon>
        <taxon>Gammaproteobacteria</taxon>
        <taxon>Oceanospirillales</taxon>
        <taxon>Hahellaceae</taxon>
        <taxon>Hahella</taxon>
    </lineage>
</organism>
<keyword evidence="6" id="KW-0813">Transport</keyword>
<dbReference type="EMBL" id="CP000155">
    <property type="protein sequence ID" value="ABC27126.1"/>
    <property type="molecule type" value="Genomic_DNA"/>
</dbReference>
<evidence type="ECO:0000256" key="2">
    <source>
        <dbReference type="ARBA" id="ARBA00007639"/>
    </source>
</evidence>
<name>Q2SQE8_HAHCH</name>
<comment type="subcellular location">
    <subcellularLocation>
        <location evidence="1">Cell envelope</location>
    </subcellularLocation>
</comment>
<evidence type="ECO:0000313" key="7">
    <source>
        <dbReference type="Proteomes" id="UP000000238"/>
    </source>
</evidence>
<proteinExistence type="inferred from homology"/>
<gene>
    <name evidence="6" type="ordered locus">HCH_00210</name>
</gene>
<keyword evidence="3 4" id="KW-0732">Signal</keyword>
<keyword evidence="6" id="KW-0762">Sugar transport</keyword>
<dbReference type="GO" id="GO:0030313">
    <property type="term" value="C:cell envelope"/>
    <property type="evidence" value="ECO:0007669"/>
    <property type="project" value="UniProtKB-SubCell"/>
</dbReference>
<dbReference type="HOGENOM" id="CLU_048104_0_0_6"/>
<dbReference type="KEGG" id="hch:HCH_00210"/>
<dbReference type="CDD" id="cd06324">
    <property type="entry name" value="PBP1_ABC_sugar_binding-like"/>
    <property type="match status" value="1"/>
</dbReference>
<evidence type="ECO:0000313" key="6">
    <source>
        <dbReference type="EMBL" id="ABC27126.1"/>
    </source>
</evidence>
<evidence type="ECO:0000256" key="3">
    <source>
        <dbReference type="ARBA" id="ARBA00022729"/>
    </source>
</evidence>
<dbReference type="Pfam" id="PF13407">
    <property type="entry name" value="Peripla_BP_4"/>
    <property type="match status" value="1"/>
</dbReference>
<protein>
    <submittedName>
        <fullName evidence="6">ABC-type sugar transport system, periplasmic component</fullName>
    </submittedName>
</protein>
<dbReference type="SUPFAM" id="SSF53822">
    <property type="entry name" value="Periplasmic binding protein-like I"/>
    <property type="match status" value="1"/>
</dbReference>